<evidence type="ECO:0000313" key="2">
    <source>
        <dbReference type="EMBL" id="KAG6377907.1"/>
    </source>
</evidence>
<comment type="caution">
    <text evidence="2">The sequence shown here is derived from an EMBL/GenBank/DDBJ whole genome shotgun (WGS) entry which is preliminary data.</text>
</comment>
<sequence length="550" mass="60016">MSPKGQRVGSPLGARLTPSSMSAHKITFTELDKIGNRLPRPSAPYQESLLLFILPTHSNLVVGPLKEQPGDSHTCLAMHLWNGFTRSVLDEVRGTIQCGNECFQDMAFPVPMFGPEPTAPGLPRELSPSLADLLSRASRPRTPLPDSPSFSPLIASSQLPSQRSHPSPPEIMVRRAEPELRAMSVAAALHEWCQQIDHSITMATAPFSPEDTLVRIITVTPGDAAQGFFDSCMSWCASALGFGVPDDMHSLPLASRLGTILQNCNPTTIIFNNVRVSIGDGVGDGPQWSFWAALMDLIMKQSNHWQQVGEDGYYVPVITTLPPSDEDLQAFRAYGLVLCTGLIWGMDLLPVSPALICYLISNYAMATSPAFLKAILSQTFARLSTWPPPLVHVNSGEAAGSMHLQILPAADPYTMILEFNGNISINQLRTLSPSQQIVLYDQLVAFMVFKNQAIKNEQDSHPIYSSLSLAFNERVFGAARFHTCFTSNNHDISPMNVIAGLFANRSVSSVDQILGLLDATPPTAFSLNNPGSNARLDYLALAIKWNDHLK</sequence>
<organism evidence="2 3">
    <name type="scientific">Boletus reticuloceps</name>
    <dbReference type="NCBI Taxonomy" id="495285"/>
    <lineage>
        <taxon>Eukaryota</taxon>
        <taxon>Fungi</taxon>
        <taxon>Dikarya</taxon>
        <taxon>Basidiomycota</taxon>
        <taxon>Agaricomycotina</taxon>
        <taxon>Agaricomycetes</taxon>
        <taxon>Agaricomycetidae</taxon>
        <taxon>Boletales</taxon>
        <taxon>Boletineae</taxon>
        <taxon>Boletaceae</taxon>
        <taxon>Boletoideae</taxon>
        <taxon>Boletus</taxon>
    </lineage>
</organism>
<dbReference type="Proteomes" id="UP000683000">
    <property type="component" value="Unassembled WGS sequence"/>
</dbReference>
<dbReference type="AlphaFoldDB" id="A0A8I2YUH2"/>
<evidence type="ECO:0000256" key="1">
    <source>
        <dbReference type="SAM" id="MobiDB-lite"/>
    </source>
</evidence>
<dbReference type="OrthoDB" id="3193108at2759"/>
<gene>
    <name evidence="2" type="ORF">JVT61DRAFT_14696</name>
</gene>
<dbReference type="EMBL" id="JAGFBS010000008">
    <property type="protein sequence ID" value="KAG6377907.1"/>
    <property type="molecule type" value="Genomic_DNA"/>
</dbReference>
<keyword evidence="3" id="KW-1185">Reference proteome</keyword>
<feature type="region of interest" description="Disordered" evidence="1">
    <location>
        <begin position="137"/>
        <end position="169"/>
    </location>
</feature>
<protein>
    <submittedName>
        <fullName evidence="2">Uncharacterized protein</fullName>
    </submittedName>
</protein>
<accession>A0A8I2YUH2</accession>
<reference evidence="2" key="1">
    <citation type="submission" date="2021-03" db="EMBL/GenBank/DDBJ databases">
        <title>Evolutionary innovations through gain and loss of genes in the ectomycorrhizal Boletales.</title>
        <authorList>
            <person name="Wu G."/>
            <person name="Miyauchi S."/>
            <person name="Morin E."/>
            <person name="Yang Z.-L."/>
            <person name="Xu J."/>
            <person name="Martin F.M."/>
        </authorList>
    </citation>
    <scope>NUCLEOTIDE SEQUENCE</scope>
    <source>
        <strain evidence="2">BR01</strain>
    </source>
</reference>
<proteinExistence type="predicted"/>
<name>A0A8I2YUH2_9AGAM</name>
<feature type="compositionally biased region" description="Polar residues" evidence="1">
    <location>
        <begin position="148"/>
        <end position="165"/>
    </location>
</feature>
<evidence type="ECO:0000313" key="3">
    <source>
        <dbReference type="Proteomes" id="UP000683000"/>
    </source>
</evidence>